<feature type="compositionally biased region" description="Low complexity" evidence="1">
    <location>
        <begin position="95"/>
        <end position="112"/>
    </location>
</feature>
<name>A0A0C9SXH6_PLICR</name>
<evidence type="ECO:0000313" key="2">
    <source>
        <dbReference type="EMBL" id="KII84400.1"/>
    </source>
</evidence>
<keyword evidence="3" id="KW-1185">Reference proteome</keyword>
<dbReference type="EMBL" id="KN832571">
    <property type="protein sequence ID" value="KII84400.1"/>
    <property type="molecule type" value="Genomic_DNA"/>
</dbReference>
<dbReference type="OrthoDB" id="2976708at2759"/>
<dbReference type="HOGENOM" id="CLU_339218_0_0_1"/>
<gene>
    <name evidence="2" type="ORF">PLICRDRAFT_32429</name>
</gene>
<proteinExistence type="predicted"/>
<reference evidence="2 3" key="1">
    <citation type="submission" date="2014-06" db="EMBL/GenBank/DDBJ databases">
        <title>Evolutionary Origins and Diversification of the Mycorrhizal Mutualists.</title>
        <authorList>
            <consortium name="DOE Joint Genome Institute"/>
            <consortium name="Mycorrhizal Genomics Consortium"/>
            <person name="Kohler A."/>
            <person name="Kuo A."/>
            <person name="Nagy L.G."/>
            <person name="Floudas D."/>
            <person name="Copeland A."/>
            <person name="Barry K.W."/>
            <person name="Cichocki N."/>
            <person name="Veneault-Fourrey C."/>
            <person name="LaButti K."/>
            <person name="Lindquist E.A."/>
            <person name="Lipzen A."/>
            <person name="Lundell T."/>
            <person name="Morin E."/>
            <person name="Murat C."/>
            <person name="Riley R."/>
            <person name="Ohm R."/>
            <person name="Sun H."/>
            <person name="Tunlid A."/>
            <person name="Henrissat B."/>
            <person name="Grigoriev I.V."/>
            <person name="Hibbett D.S."/>
            <person name="Martin F."/>
        </authorList>
    </citation>
    <scope>NUCLEOTIDE SEQUENCE [LARGE SCALE GENOMIC DNA]</scope>
    <source>
        <strain evidence="2 3">FD-325 SS-3</strain>
    </source>
</reference>
<accession>A0A0C9SXH6</accession>
<protein>
    <submittedName>
        <fullName evidence="2">Uncharacterized protein</fullName>
    </submittedName>
</protein>
<feature type="region of interest" description="Disordered" evidence="1">
    <location>
        <begin position="95"/>
        <end position="119"/>
    </location>
</feature>
<sequence>MKCPVPVVVPRLLPAPNPLRCALHEKMRSSSPAAPDPDAEFLDSVPAGVLREFRNHTVPTHFVEGNAALFLGTDWVNTALLRAFMRDRGKSRHSALTVSSSPASTPPASSSPLPSPGFSALRVKREDVPRPALSFSSGSRVKAEPCDDSDGILDLTGSSPPTFRSRVLREGGTEIIELLSSDEECSDEELDGLDGQVHDYRHAAVDVSSASLPTNWHDPVIQSTVVVGYAKVTRQVHVDRVEYLNELPSYWPVPRVPTAFILDLSDPKFAVEVNDSEEICTPDWLVKNKDQESWSGGTGAADSKPFVNLIVEGQSVLCRRSRLTCRGVYACEDVDPKLLKLKTRAQEGSTTDKLVATFWNVIHEKKCGPDCNAKPRLVPSKFPGRKKYFIGCKGWSRASQNHRITSIPDNVDEEALFTLFHNGSLKSEGAKATCSRVVSPHIGAKLKHCNYTHIQDGKPVRTRIVHHKCPAERSIFIPEDPSIRVVLVLPNHTKPHSHPMPPAIKVSYDAKDAYAKLIGAHGALGATVKGVDNAPSTKLALGGLKPADVHPALLQARTKRDLVRQAKIGVSPLGLGILAIVQIFLNEKTMVPIAERYIHRVVHTPADGTIILTLVPFLAGLIHEAWSIEADGTFKRQNGPLNEWEIVIWYPPLNRLVTVGRAYSDRASRVQYKMLFDELQAVVLEVTGKPLRFKCLSEGGNLLTLGVDLELAQILGAGDSFLPTNEPVYSGITTTDPEELVQYFVRACYSHVKRGIHDLKSSINDEQFKRIMDFPYIKNDTDLDAFTDWVDKCGVPKVQISSEVSYATGFGLNRLVEAQADAQVDHPRYHPLQITDRS</sequence>
<evidence type="ECO:0000256" key="1">
    <source>
        <dbReference type="SAM" id="MobiDB-lite"/>
    </source>
</evidence>
<dbReference type="AlphaFoldDB" id="A0A0C9SXH6"/>
<dbReference type="Proteomes" id="UP000053263">
    <property type="component" value="Unassembled WGS sequence"/>
</dbReference>
<organism evidence="2 3">
    <name type="scientific">Plicaturopsis crispa FD-325 SS-3</name>
    <dbReference type="NCBI Taxonomy" id="944288"/>
    <lineage>
        <taxon>Eukaryota</taxon>
        <taxon>Fungi</taxon>
        <taxon>Dikarya</taxon>
        <taxon>Basidiomycota</taxon>
        <taxon>Agaricomycotina</taxon>
        <taxon>Agaricomycetes</taxon>
        <taxon>Agaricomycetidae</taxon>
        <taxon>Amylocorticiales</taxon>
        <taxon>Amylocorticiaceae</taxon>
        <taxon>Plicatura</taxon>
        <taxon>Plicaturopsis crispa</taxon>
    </lineage>
</organism>
<evidence type="ECO:0000313" key="3">
    <source>
        <dbReference type="Proteomes" id="UP000053263"/>
    </source>
</evidence>